<feature type="compositionally biased region" description="Acidic residues" evidence="1">
    <location>
        <begin position="119"/>
        <end position="130"/>
    </location>
</feature>
<evidence type="ECO:0000256" key="1">
    <source>
        <dbReference type="SAM" id="MobiDB-lite"/>
    </source>
</evidence>
<sequence>MPSTHRIAAGGVVLLGVLALVYSMLIVQEVLLGVGVLIAALSLAAIVYYGGTDRRTLVRATMAVTVVYGAISFQLPIAVVAACLVYLTAWLTGPDSPVDSPDTTILPVLDAEPSVAPTEEGDDIDDEGSL</sequence>
<accession>A0AAV3S613</accession>
<feature type="transmembrane region" description="Helical" evidence="2">
    <location>
        <begin position="31"/>
        <end position="51"/>
    </location>
</feature>
<evidence type="ECO:0000313" key="3">
    <source>
        <dbReference type="EMBL" id="GAA0297618.1"/>
    </source>
</evidence>
<organism evidence="3 4">
    <name type="scientific">Halarchaeum salinum</name>
    <dbReference type="NCBI Taxonomy" id="489912"/>
    <lineage>
        <taxon>Archaea</taxon>
        <taxon>Methanobacteriati</taxon>
        <taxon>Methanobacteriota</taxon>
        <taxon>Stenosarchaea group</taxon>
        <taxon>Halobacteria</taxon>
        <taxon>Halobacteriales</taxon>
        <taxon>Halobacteriaceae</taxon>
    </lineage>
</organism>
<comment type="caution">
    <text evidence="3">The sequence shown here is derived from an EMBL/GenBank/DDBJ whole genome shotgun (WGS) entry which is preliminary data.</text>
</comment>
<keyword evidence="2" id="KW-0472">Membrane</keyword>
<dbReference type="Proteomes" id="UP001500837">
    <property type="component" value="Unassembled WGS sequence"/>
</dbReference>
<evidence type="ECO:0000256" key="2">
    <source>
        <dbReference type="SAM" id="Phobius"/>
    </source>
</evidence>
<protein>
    <submittedName>
        <fullName evidence="3">Uncharacterized protein</fullName>
    </submittedName>
</protein>
<proteinExistence type="predicted"/>
<dbReference type="EMBL" id="BAAABL010000039">
    <property type="protein sequence ID" value="GAA0297618.1"/>
    <property type="molecule type" value="Genomic_DNA"/>
</dbReference>
<feature type="region of interest" description="Disordered" evidence="1">
    <location>
        <begin position="110"/>
        <end position="130"/>
    </location>
</feature>
<feature type="transmembrane region" description="Helical" evidence="2">
    <location>
        <begin position="63"/>
        <end position="87"/>
    </location>
</feature>
<keyword evidence="2" id="KW-1133">Transmembrane helix</keyword>
<gene>
    <name evidence="3" type="ORF">GCM10009066_09880</name>
</gene>
<keyword evidence="2" id="KW-0812">Transmembrane</keyword>
<evidence type="ECO:0000313" key="4">
    <source>
        <dbReference type="Proteomes" id="UP001500837"/>
    </source>
</evidence>
<dbReference type="RefSeq" id="WP_211312522.1">
    <property type="nucleotide sequence ID" value="NZ_BAAABL010000039.1"/>
</dbReference>
<keyword evidence="4" id="KW-1185">Reference proteome</keyword>
<reference evidence="3 4" key="1">
    <citation type="journal article" date="2019" name="Int. J. Syst. Evol. Microbiol.">
        <title>The Global Catalogue of Microorganisms (GCM) 10K type strain sequencing project: providing services to taxonomists for standard genome sequencing and annotation.</title>
        <authorList>
            <consortium name="The Broad Institute Genomics Platform"/>
            <consortium name="The Broad Institute Genome Sequencing Center for Infectious Disease"/>
            <person name="Wu L."/>
            <person name="Ma J."/>
        </authorList>
    </citation>
    <scope>NUCLEOTIDE SEQUENCE [LARGE SCALE GENOMIC DNA]</scope>
    <source>
        <strain evidence="3 4">JCM 16330</strain>
    </source>
</reference>
<name>A0AAV3S613_9EURY</name>
<dbReference type="AlphaFoldDB" id="A0AAV3S613"/>
<feature type="transmembrane region" description="Helical" evidence="2">
    <location>
        <begin position="7"/>
        <end position="25"/>
    </location>
</feature>